<reference evidence="1" key="1">
    <citation type="journal article" date="2023" name="G3 (Bethesda)">
        <title>Whole genome assembly and annotation of the endangered Caribbean coral Acropora cervicornis.</title>
        <authorList>
            <person name="Selwyn J.D."/>
            <person name="Vollmer S.V."/>
        </authorList>
    </citation>
    <scope>NUCLEOTIDE SEQUENCE</scope>
    <source>
        <strain evidence="1">K2</strain>
    </source>
</reference>
<reference evidence="1" key="2">
    <citation type="journal article" date="2023" name="Science">
        <title>Genomic signatures of disease resistance in endangered staghorn corals.</title>
        <authorList>
            <person name="Vollmer S.V."/>
            <person name="Selwyn J.D."/>
            <person name="Despard B.A."/>
            <person name="Roesel C.L."/>
        </authorList>
    </citation>
    <scope>NUCLEOTIDE SEQUENCE</scope>
    <source>
        <strain evidence="1">K2</strain>
    </source>
</reference>
<protein>
    <submittedName>
        <fullName evidence="1">Uncharacterized protein</fullName>
    </submittedName>
</protein>
<name>A0AAD9QE82_ACRCE</name>
<dbReference type="AlphaFoldDB" id="A0AAD9QE82"/>
<evidence type="ECO:0000313" key="2">
    <source>
        <dbReference type="Proteomes" id="UP001249851"/>
    </source>
</evidence>
<gene>
    <name evidence="1" type="ORF">P5673_017894</name>
</gene>
<accession>A0AAD9QE82</accession>
<comment type="caution">
    <text evidence="1">The sequence shown here is derived from an EMBL/GenBank/DDBJ whole genome shotgun (WGS) entry which is preliminary data.</text>
</comment>
<sequence length="214" mass="23658">MIKTLFKVNGSILSVSRNLDSGTTDKPDITELKNSIRARPFCEVTLEIKDPCGSGKSKPNSSYAIFIYCPVLKLQELKAKGTTRGCKTTILTRTVSRLVRTVSSFLKSAKRKATAEICGKQTNGGADLGLEIPVIKKIYGARKYMDRRDELIHGNKTAKGTLGQEDEGISIDGQKMKRKSAKKPKIRKTRLDMKANISRCCVVYAVTIEKTVKL</sequence>
<organism evidence="1 2">
    <name type="scientific">Acropora cervicornis</name>
    <name type="common">Staghorn coral</name>
    <dbReference type="NCBI Taxonomy" id="6130"/>
    <lineage>
        <taxon>Eukaryota</taxon>
        <taxon>Metazoa</taxon>
        <taxon>Cnidaria</taxon>
        <taxon>Anthozoa</taxon>
        <taxon>Hexacorallia</taxon>
        <taxon>Scleractinia</taxon>
        <taxon>Astrocoeniina</taxon>
        <taxon>Acroporidae</taxon>
        <taxon>Acropora</taxon>
    </lineage>
</organism>
<keyword evidence="2" id="KW-1185">Reference proteome</keyword>
<evidence type="ECO:0000313" key="1">
    <source>
        <dbReference type="EMBL" id="KAK2559296.1"/>
    </source>
</evidence>
<dbReference type="EMBL" id="JARQWQ010000040">
    <property type="protein sequence ID" value="KAK2559296.1"/>
    <property type="molecule type" value="Genomic_DNA"/>
</dbReference>
<proteinExistence type="predicted"/>
<dbReference type="Proteomes" id="UP001249851">
    <property type="component" value="Unassembled WGS sequence"/>
</dbReference>